<evidence type="ECO:0000259" key="1">
    <source>
        <dbReference type="Pfam" id="PF24323"/>
    </source>
</evidence>
<dbReference type="Proteomes" id="UP000031135">
    <property type="component" value="Chromosome"/>
</dbReference>
<gene>
    <name evidence="2" type="primary">pflA</name>
    <name evidence="2" type="ORF">CSUB8521_1622</name>
</gene>
<dbReference type="InterPro" id="IPR011990">
    <property type="entry name" value="TPR-like_helical_dom_sf"/>
</dbReference>
<dbReference type="KEGG" id="csm:CSUB8521_1622"/>
<keyword evidence="2" id="KW-0282">Flagellum</keyword>
<name>A0A0A8HEV8_9BACT</name>
<proteinExistence type="predicted"/>
<dbReference type="AlphaFoldDB" id="A0A0A8HEV8"/>
<reference evidence="2 3" key="1">
    <citation type="journal article" date="2014" name="Genome Biol. Evol.">
        <title>Comparative Genomics of the Campylobacter lari Group.</title>
        <authorList>
            <person name="Miller W.G."/>
            <person name="Yee E."/>
            <person name="Chapman M.H."/>
            <person name="Smith T.P."/>
            <person name="Bono J.L."/>
            <person name="Huynh S."/>
            <person name="Parker C.T."/>
            <person name="Vandamme P."/>
            <person name="Luong K."/>
            <person name="Korlach J."/>
        </authorList>
    </citation>
    <scope>NUCLEOTIDE SEQUENCE [LARGE SCALE GENOMIC DNA]</scope>
    <source>
        <strain evidence="2 3">LMG 24374</strain>
    </source>
</reference>
<keyword evidence="2" id="KW-0966">Cell projection</keyword>
<dbReference type="OrthoDB" id="5337154at2"/>
<dbReference type="RefSeq" id="WP_039664599.1">
    <property type="nucleotide sequence ID" value="NZ_CP007772.1"/>
</dbReference>
<dbReference type="HOGENOM" id="CLU_019053_0_0_7"/>
<protein>
    <submittedName>
        <fullName evidence="2">Paralysed flagella protein A</fullName>
    </submittedName>
</protein>
<dbReference type="Pfam" id="PF24323">
    <property type="entry name" value="DUF7494"/>
    <property type="match status" value="1"/>
</dbReference>
<dbReference type="EMBL" id="CP007772">
    <property type="protein sequence ID" value="AJC91439.1"/>
    <property type="molecule type" value="Genomic_DNA"/>
</dbReference>
<dbReference type="InterPro" id="IPR055917">
    <property type="entry name" value="DUF7494"/>
</dbReference>
<organism evidence="2 3">
    <name type="scientific">Campylobacter subantarcticus LMG 24374</name>
    <dbReference type="NCBI Taxonomy" id="1388751"/>
    <lineage>
        <taxon>Bacteria</taxon>
        <taxon>Pseudomonadati</taxon>
        <taxon>Campylobacterota</taxon>
        <taxon>Epsilonproteobacteria</taxon>
        <taxon>Campylobacterales</taxon>
        <taxon>Campylobacteraceae</taxon>
        <taxon>Campylobacter</taxon>
    </lineage>
</organism>
<feature type="domain" description="DUF7494" evidence="1">
    <location>
        <begin position="18"/>
        <end position="130"/>
    </location>
</feature>
<accession>A0A0A8HEV8</accession>
<evidence type="ECO:0000313" key="2">
    <source>
        <dbReference type="EMBL" id="AJC91439.1"/>
    </source>
</evidence>
<keyword evidence="2" id="KW-0969">Cilium</keyword>
<dbReference type="SUPFAM" id="SSF48452">
    <property type="entry name" value="TPR-like"/>
    <property type="match status" value="1"/>
</dbReference>
<sequence length="787" mass="93396">MLRFLFLFLLSISYVFSFEIVVNQGEEHNRPFTLLHLKDNKEFTCKSVFEFEKIHFECNVLGVSSMQFQNKEFDDFSIFFEKHQTFLTIKIYPKILSKMFSYSQDIFNAKEIESQNGDQSKHFVFIFTKDLRYFKPSDGLNFDIYFDNALMPYIGALDLNSNPMETSKSADFNTYFNIKQEYEAKKYDQVLRDATNAIKRYQGSVFMNEFELYKLRVQNKLFTYELDKDQQVLEQMLGDAKKWLRTYINDKDYTEVMYIMMRIYMGLSQRSNVEYIIDTLNTEHKGDKYTIMALLDYADYLYHLGKKNTANNIYQDVYYSTPDADLASRAALFLARNYLEMQNVKEAKELVSKILDSNPQFFMSDLDNSLLVARAFSNNRAYDISSKIYEYIFTHLSKVENEYERVLKDLALSLLNANEHTKAQKYLDLYAEEFPLGEFLSLIKEAQDKNFLYLKDTNASFLHQRYEEIMQKYAGEIASKALFDNVELYFQEKNYEKVVAYQKDIEKYSNKEIKKLLEQAAILVLDQKLKNDECLDAVKIYEDFKAYNIGSKIQNKKRMLECFKRTTRMEEAKKYIIENENDDIIFYKLQSADLALKDKNYQNAIKMINDILNTRTIISDNEKFEANYIKFFAELKLQDYNAMIRTLQKLEQFPMNYRMVELYYEFLRYCERNNFITSILTYAPKAIDYQNLIGVNLFSPDLEFIYIKALRQSNQAQKALTLFKDLLANPLKDDERARIFYMQSNVYEDLNQTNQQRQSLQKCLDINATSNWQNLCKDKLNVLNTQP</sequence>
<evidence type="ECO:0000313" key="3">
    <source>
        <dbReference type="Proteomes" id="UP000031135"/>
    </source>
</evidence>
<dbReference type="Gene3D" id="1.25.40.10">
    <property type="entry name" value="Tetratricopeptide repeat domain"/>
    <property type="match status" value="1"/>
</dbReference>